<sequence>MKNLKKINRSELKSLLGGGNGPITCPSGYKRSLCMQPEDPGCEPKCEKA</sequence>
<dbReference type="AlphaFoldDB" id="A0A7T7UWS9"/>
<dbReference type="RefSeq" id="WP_157877514.1">
    <property type="nucleotide sequence ID" value="NZ_CAJJUP010000001.1"/>
</dbReference>
<reference evidence="1 2" key="1">
    <citation type="submission" date="2020-12" db="EMBL/GenBank/DDBJ databases">
        <title>FDA dAtabase for Regulatory Grade micrObial Sequences (FDA-ARGOS): Supporting development and validation of Infectious Disease Dx tests.</title>
        <authorList>
            <person name="Kerrigan L."/>
            <person name="Long C."/>
            <person name="Tallon L."/>
            <person name="Sadzewicz L."/>
            <person name="Zhao X."/>
            <person name="Boylan J."/>
            <person name="Ott S."/>
            <person name="Bowen H."/>
            <person name="Vavikolanu K."/>
            <person name="Mehta A."/>
            <person name="Aluvathingal J."/>
            <person name="Nadendla S."/>
            <person name="Yan Y."/>
            <person name="Sichtig H."/>
        </authorList>
    </citation>
    <scope>NUCLEOTIDE SEQUENCE [LARGE SCALE GENOMIC DNA]</scope>
    <source>
        <strain evidence="1 2">FDAARGOS_1031</strain>
    </source>
</reference>
<organism evidence="1 2">
    <name type="scientific">Elizabethkingia bruuniana</name>
    <dbReference type="NCBI Taxonomy" id="1756149"/>
    <lineage>
        <taxon>Bacteria</taxon>
        <taxon>Pseudomonadati</taxon>
        <taxon>Bacteroidota</taxon>
        <taxon>Flavobacteriia</taxon>
        <taxon>Flavobacteriales</taxon>
        <taxon>Weeksellaceae</taxon>
        <taxon>Elizabethkingia</taxon>
    </lineage>
</organism>
<evidence type="ECO:0000313" key="1">
    <source>
        <dbReference type="EMBL" id="QQN57464.1"/>
    </source>
</evidence>
<dbReference type="NCBIfam" id="NF047798">
    <property type="entry name" value="leader_Chryseo"/>
    <property type="match status" value="1"/>
</dbReference>
<accession>A0A7T7UWS9</accession>
<protein>
    <recommendedName>
        <fullName evidence="3">Bacteriocin leader domain-containing protein</fullName>
    </recommendedName>
</protein>
<evidence type="ECO:0000313" key="2">
    <source>
        <dbReference type="Proteomes" id="UP000595426"/>
    </source>
</evidence>
<name>A0A7T7UWS9_9FLAO</name>
<gene>
    <name evidence="1" type="ORF">I6H88_13525</name>
</gene>
<dbReference type="EMBL" id="CP067018">
    <property type="protein sequence ID" value="QQN57464.1"/>
    <property type="molecule type" value="Genomic_DNA"/>
</dbReference>
<proteinExistence type="predicted"/>
<keyword evidence="2" id="KW-1185">Reference proteome</keyword>
<dbReference type="InterPro" id="IPR058074">
    <property type="entry name" value="Bacteriocin-like"/>
</dbReference>
<dbReference type="Proteomes" id="UP000595426">
    <property type="component" value="Chromosome"/>
</dbReference>
<dbReference type="GeneID" id="93135329"/>
<evidence type="ECO:0008006" key="3">
    <source>
        <dbReference type="Google" id="ProtNLM"/>
    </source>
</evidence>